<gene>
    <name evidence="2" type="ORF">SAMN04487977_106119</name>
</gene>
<evidence type="ECO:0000313" key="2">
    <source>
        <dbReference type="EMBL" id="SEQ59493.1"/>
    </source>
</evidence>
<dbReference type="OrthoDB" id="9830321at2"/>
<feature type="transmembrane region" description="Helical" evidence="1">
    <location>
        <begin position="211"/>
        <end position="229"/>
    </location>
</feature>
<feature type="transmembrane region" description="Helical" evidence="1">
    <location>
        <begin position="293"/>
        <end position="313"/>
    </location>
</feature>
<feature type="transmembrane region" description="Helical" evidence="1">
    <location>
        <begin position="35"/>
        <end position="57"/>
    </location>
</feature>
<sequence>MIVEFILSLLVLFLTSSLCILTSGGLIRELFEPALLLSIPGILAVMIFLSGYGKSFLRIFYPPKRMKNTELSELKKIDGALGFAFRALIFICCFIMLISAIYFYLNFDETQTLGFNLSVLILSIFYLAFFGMIILTLKGKNKTRIIRFMTDETEPEKPDPVSAKQKVRCVCKILISLVLIICLYYLIIYTSTVNHSGQEPLSFNYLRDIPGLIYIFIPPFLLLAVSGNFKNFFKALKYAATNTKLSVSQKAISMNAVRLLGLIMLLEGIMNALAGYLGMLFNLIDRSMLGTNYLIACVPLIYALLINLVLLPIESKISLLGDSE</sequence>
<feature type="transmembrane region" description="Helical" evidence="1">
    <location>
        <begin position="117"/>
        <end position="137"/>
    </location>
</feature>
<reference evidence="2 3" key="1">
    <citation type="submission" date="2016-10" db="EMBL/GenBank/DDBJ databases">
        <authorList>
            <person name="de Groot N.N."/>
        </authorList>
    </citation>
    <scope>NUCLEOTIDE SEQUENCE [LARGE SCALE GENOMIC DNA]</scope>
    <source>
        <strain evidence="2 3">B25</strain>
    </source>
</reference>
<name>A0A1H9HB36_9SPIR</name>
<feature type="transmembrane region" description="Helical" evidence="1">
    <location>
        <begin position="259"/>
        <end position="281"/>
    </location>
</feature>
<protein>
    <submittedName>
        <fullName evidence="2">Uncharacterized protein</fullName>
    </submittedName>
</protein>
<evidence type="ECO:0000313" key="3">
    <source>
        <dbReference type="Proteomes" id="UP000182360"/>
    </source>
</evidence>
<keyword evidence="1" id="KW-1133">Transmembrane helix</keyword>
<feature type="transmembrane region" description="Helical" evidence="1">
    <location>
        <begin position="173"/>
        <end position="191"/>
    </location>
</feature>
<feature type="transmembrane region" description="Helical" evidence="1">
    <location>
        <begin position="83"/>
        <end position="105"/>
    </location>
</feature>
<dbReference type="EMBL" id="FOFU01000006">
    <property type="protein sequence ID" value="SEQ59493.1"/>
    <property type="molecule type" value="Genomic_DNA"/>
</dbReference>
<proteinExistence type="predicted"/>
<dbReference type="RefSeq" id="WP_074644219.1">
    <property type="nucleotide sequence ID" value="NZ_FOFU01000006.1"/>
</dbReference>
<dbReference type="Proteomes" id="UP000182360">
    <property type="component" value="Unassembled WGS sequence"/>
</dbReference>
<evidence type="ECO:0000256" key="1">
    <source>
        <dbReference type="SAM" id="Phobius"/>
    </source>
</evidence>
<accession>A0A1H9HB36</accession>
<dbReference type="AlphaFoldDB" id="A0A1H9HB36"/>
<keyword evidence="3" id="KW-1185">Reference proteome</keyword>
<keyword evidence="1" id="KW-0472">Membrane</keyword>
<keyword evidence="1" id="KW-0812">Transmembrane</keyword>
<organism evidence="2 3">
    <name type="scientific">Treponema bryantii</name>
    <dbReference type="NCBI Taxonomy" id="163"/>
    <lineage>
        <taxon>Bacteria</taxon>
        <taxon>Pseudomonadati</taxon>
        <taxon>Spirochaetota</taxon>
        <taxon>Spirochaetia</taxon>
        <taxon>Spirochaetales</taxon>
        <taxon>Treponemataceae</taxon>
        <taxon>Treponema</taxon>
    </lineage>
</organism>